<evidence type="ECO:0000256" key="1">
    <source>
        <dbReference type="SAM" id="MobiDB-lite"/>
    </source>
</evidence>
<protein>
    <submittedName>
        <fullName evidence="2">Uncharacterized protein</fullName>
    </submittedName>
</protein>
<reference evidence="2 3" key="1">
    <citation type="submission" date="2015-07" db="EMBL/GenBank/DDBJ databases">
        <title>The genome of Eufriesea mexicana.</title>
        <authorList>
            <person name="Pan H."/>
            <person name="Kapheim K."/>
        </authorList>
    </citation>
    <scope>NUCLEOTIDE SEQUENCE [LARGE SCALE GENOMIC DNA]</scope>
    <source>
        <strain evidence="2">0111107269</strain>
        <tissue evidence="2">Whole body</tissue>
    </source>
</reference>
<organism evidence="2 3">
    <name type="scientific">Eufriesea mexicana</name>
    <dbReference type="NCBI Taxonomy" id="516756"/>
    <lineage>
        <taxon>Eukaryota</taxon>
        <taxon>Metazoa</taxon>
        <taxon>Ecdysozoa</taxon>
        <taxon>Arthropoda</taxon>
        <taxon>Hexapoda</taxon>
        <taxon>Insecta</taxon>
        <taxon>Pterygota</taxon>
        <taxon>Neoptera</taxon>
        <taxon>Endopterygota</taxon>
        <taxon>Hymenoptera</taxon>
        <taxon>Apocrita</taxon>
        <taxon>Aculeata</taxon>
        <taxon>Apoidea</taxon>
        <taxon>Anthophila</taxon>
        <taxon>Apidae</taxon>
        <taxon>Eufriesea</taxon>
    </lineage>
</organism>
<evidence type="ECO:0000313" key="2">
    <source>
        <dbReference type="EMBL" id="OAD62840.1"/>
    </source>
</evidence>
<dbReference type="Proteomes" id="UP000250275">
    <property type="component" value="Unassembled WGS sequence"/>
</dbReference>
<dbReference type="EMBL" id="KQ759796">
    <property type="protein sequence ID" value="OAD62840.1"/>
    <property type="molecule type" value="Genomic_DNA"/>
</dbReference>
<accession>A0A310ST68</accession>
<feature type="region of interest" description="Disordered" evidence="1">
    <location>
        <begin position="17"/>
        <end position="59"/>
    </location>
</feature>
<name>A0A310ST68_9HYME</name>
<gene>
    <name evidence="2" type="ORF">WN48_07090</name>
</gene>
<proteinExistence type="predicted"/>
<keyword evidence="3" id="KW-1185">Reference proteome</keyword>
<sequence length="59" mass="6466">MHGGGEVVQSVTMATHRHWTPSSHVPPTFNPPVHGDPAAGQHRPMPSQKHWSLITRLSP</sequence>
<evidence type="ECO:0000313" key="3">
    <source>
        <dbReference type="Proteomes" id="UP000250275"/>
    </source>
</evidence>
<dbReference type="AlphaFoldDB" id="A0A310ST68"/>